<dbReference type="AlphaFoldDB" id="A0A0S4XQA2"/>
<accession>A0A0S4XQA2</accession>
<protein>
    <submittedName>
        <fullName evidence="1">Uncharacterized protein</fullName>
    </submittedName>
</protein>
<gene>
    <name evidence="1" type="ORF">BN3087_600021</name>
</gene>
<evidence type="ECO:0000313" key="1">
    <source>
        <dbReference type="EMBL" id="CUV66124.1"/>
    </source>
</evidence>
<sequence>MHIILAITGLGKIYSIYSAIDKSIKTMAYLILPLMKKNNTIKRHTSMIKKCILK</sequence>
<dbReference type="EMBL" id="FAXN01000063">
    <property type="protein sequence ID" value="CUV66124.1"/>
    <property type="molecule type" value="Genomic_DNA"/>
</dbReference>
<proteinExistence type="predicted"/>
<reference evidence="1" key="1">
    <citation type="submission" date="2015-11" db="EMBL/GenBank/DDBJ databases">
        <authorList>
            <person name="Zhang Y."/>
            <person name="Guo Z."/>
        </authorList>
    </citation>
    <scope>NUCLEOTIDE SEQUENCE</scope>
    <source>
        <strain evidence="1">BN30871</strain>
    </source>
</reference>
<name>A0A0S4XQA2_9BACT</name>
<organism evidence="1">
    <name type="scientific">Sulfurovum sp. enrichment culture clone C5</name>
    <dbReference type="NCBI Taxonomy" id="497650"/>
    <lineage>
        <taxon>Bacteria</taxon>
        <taxon>Pseudomonadati</taxon>
        <taxon>Campylobacterota</taxon>
        <taxon>Epsilonproteobacteria</taxon>
        <taxon>Campylobacterales</taxon>
        <taxon>Sulfurovaceae</taxon>
        <taxon>Sulfurovum</taxon>
        <taxon>environmental samples</taxon>
    </lineage>
</organism>